<sequence>MAALFDFAYQGFARGLEEDAEGLRAFAALHKELIVASSYSKNFGLYNERVGACTLVAADAETVDRAFSQMKSAIRANYSNPPAHGASIVATILSNDALRAIWEQELTDMRQRIQRMRQLFVNTLQEKGANRDFSFIIKQNGMFSFSGLTKDQVLRLREEFGVYAVASGRVNVAGMTPDNMAPLCEAIVAVL</sequence>
<dbReference type="PANTHER" id="PTHR11879">
    <property type="entry name" value="ASPARTATE AMINOTRANSFERASE"/>
    <property type="match status" value="1"/>
</dbReference>
<dbReference type="PANTHER" id="PTHR11879:SF22">
    <property type="entry name" value="ASPARTATE AMINOTRANSFERASE, MITOCHONDRIAL"/>
    <property type="match status" value="1"/>
</dbReference>
<keyword evidence="4 7" id="KW-0032">Aminotransferase</keyword>
<comment type="similarity">
    <text evidence="2 7">Belongs to the class-I pyridoxal-phosphate-dependent aminotransferase family.</text>
</comment>
<dbReference type="GO" id="GO:0030170">
    <property type="term" value="F:pyridoxal phosphate binding"/>
    <property type="evidence" value="ECO:0007669"/>
    <property type="project" value="InterPro"/>
</dbReference>
<keyword evidence="6" id="KW-0663">Pyridoxal phosphate</keyword>
<dbReference type="Proteomes" id="UP000254712">
    <property type="component" value="Unassembled WGS sequence"/>
</dbReference>
<dbReference type="InterPro" id="IPR015422">
    <property type="entry name" value="PyrdxlP-dep_Trfase_small"/>
</dbReference>
<accession>A0A379WW34</accession>
<dbReference type="InterPro" id="IPR015421">
    <property type="entry name" value="PyrdxlP-dep_Trfase_major"/>
</dbReference>
<reference evidence="9 10" key="1">
    <citation type="submission" date="2018-06" db="EMBL/GenBank/DDBJ databases">
        <authorList>
            <consortium name="Pathogen Informatics"/>
            <person name="Doyle S."/>
        </authorList>
    </citation>
    <scope>NUCLEOTIDE SEQUENCE [LARGE SCALE GENOMIC DNA]</scope>
    <source>
        <strain evidence="9 10">NCTC8261</strain>
    </source>
</reference>
<dbReference type="Pfam" id="PF00155">
    <property type="entry name" value="Aminotran_1_2"/>
    <property type="match status" value="1"/>
</dbReference>
<dbReference type="EMBL" id="UGXT01000002">
    <property type="protein sequence ID" value="SUH38309.1"/>
    <property type="molecule type" value="Genomic_DNA"/>
</dbReference>
<evidence type="ECO:0000256" key="3">
    <source>
        <dbReference type="ARBA" id="ARBA00011738"/>
    </source>
</evidence>
<dbReference type="Gene3D" id="3.90.1150.10">
    <property type="entry name" value="Aspartate Aminotransferase, domain 1"/>
    <property type="match status" value="1"/>
</dbReference>
<dbReference type="InterPro" id="IPR000796">
    <property type="entry name" value="Asp_trans"/>
</dbReference>
<name>A0A379WW34_SALET</name>
<dbReference type="AlphaFoldDB" id="A0A379WW34"/>
<comment type="cofactor">
    <cofactor evidence="1 7">
        <name>pyridoxal 5'-phosphate</name>
        <dbReference type="ChEBI" id="CHEBI:597326"/>
    </cofactor>
</comment>
<dbReference type="PROSITE" id="PS00105">
    <property type="entry name" value="AA_TRANSFER_CLASS_1"/>
    <property type="match status" value="1"/>
</dbReference>
<evidence type="ECO:0000256" key="2">
    <source>
        <dbReference type="ARBA" id="ARBA00007441"/>
    </source>
</evidence>
<organism evidence="9 10">
    <name type="scientific">Salmonella enterica I</name>
    <dbReference type="NCBI Taxonomy" id="59201"/>
    <lineage>
        <taxon>Bacteria</taxon>
        <taxon>Pseudomonadati</taxon>
        <taxon>Pseudomonadota</taxon>
        <taxon>Gammaproteobacteria</taxon>
        <taxon>Enterobacterales</taxon>
        <taxon>Enterobacteriaceae</taxon>
        <taxon>Salmonella</taxon>
    </lineage>
</organism>
<dbReference type="GO" id="GO:0042802">
    <property type="term" value="F:identical protein binding"/>
    <property type="evidence" value="ECO:0007669"/>
    <property type="project" value="TreeGrafter"/>
</dbReference>
<evidence type="ECO:0000256" key="4">
    <source>
        <dbReference type="ARBA" id="ARBA00022576"/>
    </source>
</evidence>
<proteinExistence type="inferred from homology"/>
<dbReference type="Gene3D" id="3.40.640.10">
    <property type="entry name" value="Type I PLP-dependent aspartate aminotransferase-like (Major domain)"/>
    <property type="match status" value="1"/>
</dbReference>
<feature type="domain" description="Aminotransferase class I/classII large" evidence="8">
    <location>
        <begin position="4"/>
        <end position="187"/>
    </location>
</feature>
<evidence type="ECO:0000256" key="5">
    <source>
        <dbReference type="ARBA" id="ARBA00022679"/>
    </source>
</evidence>
<dbReference type="GO" id="GO:0004838">
    <property type="term" value="F:L-tyrosine-2-oxoglutarate transaminase activity"/>
    <property type="evidence" value="ECO:0007669"/>
    <property type="project" value="TreeGrafter"/>
</dbReference>
<evidence type="ECO:0000313" key="10">
    <source>
        <dbReference type="Proteomes" id="UP000254712"/>
    </source>
</evidence>
<dbReference type="GO" id="GO:0004069">
    <property type="term" value="F:L-aspartate:2-oxoglutarate aminotransferase activity"/>
    <property type="evidence" value="ECO:0007669"/>
    <property type="project" value="TreeGrafter"/>
</dbReference>
<keyword evidence="5 7" id="KW-0808">Transferase</keyword>
<dbReference type="GO" id="GO:0033585">
    <property type="term" value="P:L-phenylalanine biosynthetic process from chorismate via phenylpyruvate"/>
    <property type="evidence" value="ECO:0007669"/>
    <property type="project" value="TreeGrafter"/>
</dbReference>
<dbReference type="SUPFAM" id="SSF53383">
    <property type="entry name" value="PLP-dependent transferases"/>
    <property type="match status" value="1"/>
</dbReference>
<evidence type="ECO:0000256" key="6">
    <source>
        <dbReference type="ARBA" id="ARBA00022898"/>
    </source>
</evidence>
<dbReference type="InterPro" id="IPR004838">
    <property type="entry name" value="NHTrfase_class1_PyrdxlP-BS"/>
</dbReference>
<evidence type="ECO:0000259" key="8">
    <source>
        <dbReference type="Pfam" id="PF00155"/>
    </source>
</evidence>
<evidence type="ECO:0000256" key="1">
    <source>
        <dbReference type="ARBA" id="ARBA00001933"/>
    </source>
</evidence>
<gene>
    <name evidence="9" type="primary">aspC_3</name>
    <name evidence="9" type="ORF">NCTC8261_04634</name>
</gene>
<dbReference type="EC" id="2.6.1.-" evidence="7"/>
<dbReference type="InterPro" id="IPR015424">
    <property type="entry name" value="PyrdxlP-dep_Trfase"/>
</dbReference>
<evidence type="ECO:0000313" key="9">
    <source>
        <dbReference type="EMBL" id="SUH38309.1"/>
    </source>
</evidence>
<dbReference type="InterPro" id="IPR004839">
    <property type="entry name" value="Aminotransferase_I/II_large"/>
</dbReference>
<comment type="subunit">
    <text evidence="3">Homodimer.</text>
</comment>
<evidence type="ECO:0000256" key="7">
    <source>
        <dbReference type="RuleBase" id="RU000481"/>
    </source>
</evidence>
<dbReference type="GO" id="GO:0005829">
    <property type="term" value="C:cytosol"/>
    <property type="evidence" value="ECO:0007669"/>
    <property type="project" value="TreeGrafter"/>
</dbReference>
<protein>
    <recommendedName>
        <fullName evidence="7">Aminotransferase</fullName>
        <ecNumber evidence="7">2.6.1.-</ecNumber>
    </recommendedName>
</protein>
<dbReference type="PRINTS" id="PR00799">
    <property type="entry name" value="TRANSAMINASE"/>
</dbReference>